<dbReference type="GO" id="GO:0046872">
    <property type="term" value="F:metal ion binding"/>
    <property type="evidence" value="ECO:0007669"/>
    <property type="project" value="UniProtKB-KW"/>
</dbReference>
<evidence type="ECO:0000313" key="7">
    <source>
        <dbReference type="EMBL" id="SFO03441.1"/>
    </source>
</evidence>
<feature type="binding site" evidence="6">
    <location>
        <position position="85"/>
    </location>
    <ligand>
        <name>Mg(2+)</name>
        <dbReference type="ChEBI" id="CHEBI:18420"/>
        <label>1</label>
        <note>catalytic</note>
    </ligand>
</feature>
<name>A0A1I5DXA2_9PROT</name>
<dbReference type="SUPFAM" id="SSF56655">
    <property type="entry name" value="Carbohydrate phosphatase"/>
    <property type="match status" value="1"/>
</dbReference>
<dbReference type="GO" id="GO:0016791">
    <property type="term" value="F:phosphatase activity"/>
    <property type="evidence" value="ECO:0007669"/>
    <property type="project" value="UniProtKB-ARBA"/>
</dbReference>
<evidence type="ECO:0000256" key="5">
    <source>
        <dbReference type="ARBA" id="ARBA00022842"/>
    </source>
</evidence>
<sequence>MNEKQALVFAQHLADITRPIALRYFRTVQEVTLKADKSPVTAADRKIESVLRRLIHEQYPNHGVIGEEYERTPAKTYRWILDPIDGTKSFVMGNPLFGTLIGLLREDGPVAGLIDLPALGERWTGDGRYTAFNDGANARAALVSNCNSIGQARLYATPPGSAHTDERCRIHALIEQVSITMPVCDCYAYGLLASGHCDLVVETGLEPYDYLPLVPVIEGAGGCLTDWKGNPLGLNSNGRVVAAGSRPLLDAAVRVLGSS</sequence>
<dbReference type="PANTHER" id="PTHR43200">
    <property type="entry name" value="PHOSPHATASE"/>
    <property type="match status" value="1"/>
</dbReference>
<reference evidence="8" key="1">
    <citation type="submission" date="2016-10" db="EMBL/GenBank/DDBJ databases">
        <authorList>
            <person name="Varghese N."/>
        </authorList>
    </citation>
    <scope>NUCLEOTIDE SEQUENCE [LARGE SCALE GENOMIC DNA]</scope>
    <source>
        <strain evidence="8">Nsp8</strain>
    </source>
</reference>
<dbReference type="PRINTS" id="PR00377">
    <property type="entry name" value="IMPHPHTASES"/>
</dbReference>
<protein>
    <submittedName>
        <fullName evidence="7">Histidinol-phosphatase, inositol monophosphatase family</fullName>
    </submittedName>
</protein>
<feature type="binding site" evidence="6">
    <location>
        <position position="67"/>
    </location>
    <ligand>
        <name>Mg(2+)</name>
        <dbReference type="ChEBI" id="CHEBI:18420"/>
        <label>1</label>
        <note>catalytic</note>
    </ligand>
</feature>
<dbReference type="EMBL" id="FOVJ01000006">
    <property type="protein sequence ID" value="SFO03441.1"/>
    <property type="molecule type" value="Genomic_DNA"/>
</dbReference>
<evidence type="ECO:0000256" key="6">
    <source>
        <dbReference type="PIRSR" id="PIRSR600760-2"/>
    </source>
</evidence>
<evidence type="ECO:0000256" key="1">
    <source>
        <dbReference type="ARBA" id="ARBA00001946"/>
    </source>
</evidence>
<evidence type="ECO:0000256" key="2">
    <source>
        <dbReference type="ARBA" id="ARBA00009759"/>
    </source>
</evidence>
<dbReference type="InterPro" id="IPR051090">
    <property type="entry name" value="Inositol_monoP_superfamily"/>
</dbReference>
<feature type="binding site" evidence="6">
    <location>
        <position position="209"/>
    </location>
    <ligand>
        <name>Mg(2+)</name>
        <dbReference type="ChEBI" id="CHEBI:18420"/>
        <label>1</label>
        <note>catalytic</note>
    </ligand>
</feature>
<feature type="binding site" evidence="6">
    <location>
        <position position="84"/>
    </location>
    <ligand>
        <name>Mg(2+)</name>
        <dbReference type="ChEBI" id="CHEBI:18420"/>
        <label>1</label>
        <note>catalytic</note>
    </ligand>
</feature>
<organism evidence="7 8">
    <name type="scientific">Nitrosospira briensis</name>
    <dbReference type="NCBI Taxonomy" id="35799"/>
    <lineage>
        <taxon>Bacteria</taxon>
        <taxon>Pseudomonadati</taxon>
        <taxon>Pseudomonadota</taxon>
        <taxon>Betaproteobacteria</taxon>
        <taxon>Nitrosomonadales</taxon>
        <taxon>Nitrosomonadaceae</taxon>
        <taxon>Nitrosospira</taxon>
    </lineage>
</organism>
<evidence type="ECO:0000256" key="3">
    <source>
        <dbReference type="ARBA" id="ARBA00022723"/>
    </source>
</evidence>
<dbReference type="GO" id="GO:0000105">
    <property type="term" value="P:L-histidine biosynthetic process"/>
    <property type="evidence" value="ECO:0007669"/>
    <property type="project" value="TreeGrafter"/>
</dbReference>
<keyword evidence="3 6" id="KW-0479">Metal-binding</keyword>
<keyword evidence="8" id="KW-1185">Reference proteome</keyword>
<comment type="similarity">
    <text evidence="2">Belongs to the inositol monophosphatase superfamily.</text>
</comment>
<evidence type="ECO:0000256" key="4">
    <source>
        <dbReference type="ARBA" id="ARBA00022801"/>
    </source>
</evidence>
<dbReference type="RefSeq" id="WP_074797743.1">
    <property type="nucleotide sequence ID" value="NZ_FOVJ01000006.1"/>
</dbReference>
<feature type="binding site" evidence="6">
    <location>
        <position position="82"/>
    </location>
    <ligand>
        <name>Mg(2+)</name>
        <dbReference type="ChEBI" id="CHEBI:18420"/>
        <label>1</label>
        <note>catalytic</note>
    </ligand>
</feature>
<dbReference type="PANTHER" id="PTHR43200:SF6">
    <property type="entry name" value="3'(2'),5'-BISPHOSPHATE NUCLEOTIDASE"/>
    <property type="match status" value="1"/>
</dbReference>
<proteinExistence type="inferred from homology"/>
<dbReference type="OrthoDB" id="9785695at2"/>
<dbReference type="Gene3D" id="3.40.190.80">
    <property type="match status" value="1"/>
</dbReference>
<comment type="cofactor">
    <cofactor evidence="1 6">
        <name>Mg(2+)</name>
        <dbReference type="ChEBI" id="CHEBI:18420"/>
    </cofactor>
</comment>
<gene>
    <name evidence="7" type="ORF">SAMN05216386_2429</name>
</gene>
<dbReference type="CDD" id="cd01641">
    <property type="entry name" value="Bacterial_IMPase_like_1"/>
    <property type="match status" value="1"/>
</dbReference>
<evidence type="ECO:0000313" key="8">
    <source>
        <dbReference type="Proteomes" id="UP000183107"/>
    </source>
</evidence>
<dbReference type="Gene3D" id="3.30.540.10">
    <property type="entry name" value="Fructose-1,6-Bisphosphatase, subunit A, domain 1"/>
    <property type="match status" value="1"/>
</dbReference>
<accession>A0A1I5DXA2</accession>
<keyword evidence="4" id="KW-0378">Hydrolase</keyword>
<dbReference type="Pfam" id="PF00459">
    <property type="entry name" value="Inositol_P"/>
    <property type="match status" value="1"/>
</dbReference>
<dbReference type="InterPro" id="IPR000760">
    <property type="entry name" value="Inositol_monophosphatase-like"/>
</dbReference>
<dbReference type="AlphaFoldDB" id="A0A1I5DXA2"/>
<dbReference type="Proteomes" id="UP000183107">
    <property type="component" value="Unassembled WGS sequence"/>
</dbReference>
<keyword evidence="5 6" id="KW-0460">Magnesium</keyword>